<reference evidence="1" key="1">
    <citation type="submission" date="2018-05" db="EMBL/GenBank/DDBJ databases">
        <authorList>
            <person name="Lanie J.A."/>
            <person name="Ng W.-L."/>
            <person name="Kazmierczak K.M."/>
            <person name="Andrzejewski T.M."/>
            <person name="Davidsen T.M."/>
            <person name="Wayne K.J."/>
            <person name="Tettelin H."/>
            <person name="Glass J.I."/>
            <person name="Rusch D."/>
            <person name="Podicherti R."/>
            <person name="Tsui H.-C.T."/>
            <person name="Winkler M.E."/>
        </authorList>
    </citation>
    <scope>NUCLEOTIDE SEQUENCE</scope>
</reference>
<dbReference type="AlphaFoldDB" id="A0A382NGM0"/>
<feature type="non-terminal residue" evidence="1">
    <location>
        <position position="1"/>
    </location>
</feature>
<sequence>EGKISARLLAKEDVVPAVVSYALHT</sequence>
<organism evidence="1">
    <name type="scientific">marine metagenome</name>
    <dbReference type="NCBI Taxonomy" id="408172"/>
    <lineage>
        <taxon>unclassified sequences</taxon>
        <taxon>metagenomes</taxon>
        <taxon>ecological metagenomes</taxon>
    </lineage>
</organism>
<gene>
    <name evidence="1" type="ORF">METZ01_LOCUS312309</name>
</gene>
<proteinExistence type="predicted"/>
<dbReference type="EMBL" id="UINC01099863">
    <property type="protein sequence ID" value="SVC59455.1"/>
    <property type="molecule type" value="Genomic_DNA"/>
</dbReference>
<protein>
    <submittedName>
        <fullName evidence="1">Uncharacterized protein</fullName>
    </submittedName>
</protein>
<evidence type="ECO:0000313" key="1">
    <source>
        <dbReference type="EMBL" id="SVC59455.1"/>
    </source>
</evidence>
<accession>A0A382NGM0</accession>
<name>A0A382NGM0_9ZZZZ</name>